<dbReference type="EMBL" id="QJKH01000024">
    <property type="protein sequence ID" value="PXX74506.1"/>
    <property type="molecule type" value="Genomic_DNA"/>
</dbReference>
<keyword evidence="4" id="KW-0548">Nucleotidyltransferase</keyword>
<accession>A0A318KE41</accession>
<dbReference type="PROSITE" id="PS50044">
    <property type="entry name" value="SIGMA54_3"/>
    <property type="match status" value="1"/>
</dbReference>
<dbReference type="GO" id="GO:0000428">
    <property type="term" value="C:DNA-directed RNA polymerase complex"/>
    <property type="evidence" value="ECO:0007669"/>
    <property type="project" value="UniProtKB-KW"/>
</dbReference>
<feature type="coiled-coil region" evidence="9">
    <location>
        <begin position="257"/>
        <end position="284"/>
    </location>
</feature>
<dbReference type="Proteomes" id="UP000247612">
    <property type="component" value="Unassembled WGS sequence"/>
</dbReference>
<feature type="domain" description="RNA polymerase sigma factor 54 core-binding" evidence="11">
    <location>
        <begin position="68"/>
        <end position="252"/>
    </location>
</feature>
<evidence type="ECO:0000256" key="3">
    <source>
        <dbReference type="ARBA" id="ARBA00022679"/>
    </source>
</evidence>
<evidence type="ECO:0000259" key="10">
    <source>
        <dbReference type="Pfam" id="PF04552"/>
    </source>
</evidence>
<dbReference type="Pfam" id="PF04552">
    <property type="entry name" value="Sigma54_DBD"/>
    <property type="match status" value="1"/>
</dbReference>
<dbReference type="PANTHER" id="PTHR32248:SF4">
    <property type="entry name" value="RNA POLYMERASE SIGMA-54 FACTOR"/>
    <property type="match status" value="1"/>
</dbReference>
<evidence type="ECO:0000256" key="2">
    <source>
        <dbReference type="ARBA" id="ARBA00022478"/>
    </source>
</evidence>
<dbReference type="GO" id="GO:0016987">
    <property type="term" value="F:sigma factor activity"/>
    <property type="evidence" value="ECO:0007669"/>
    <property type="project" value="UniProtKB-KW"/>
</dbReference>
<evidence type="ECO:0000313" key="12">
    <source>
        <dbReference type="EMBL" id="PXX74506.1"/>
    </source>
</evidence>
<dbReference type="AlphaFoldDB" id="A0A318KE41"/>
<sequence>MKLETHLTQTLKQTQKLSMKQQLSLKALSMNAQELVEMIQEEVNTNPLLEIDEFSADSNTLDYDLAAEMSKASTTLIDELLMQLHTCRHVENPLLCEFIIYSLDNNGYLTLSVEEIAQLCDCTPEVVEDALYQVQSFEPCGVAARSLKECLIIQCAEMDTALKPYLMMCVDQYLDLIADNKLPEIAQRCDTSLDTIKSCVTLIKTCNPTPGAAYAPAAALSIPDIFISIDETDTLNVTVKNYTQQLKINHAYDQSSNEELKIYVKEYTKRIQELIAMLDKRQNTLFTIVSAIVSIQAGWFLHQADLLPMTLNDIAVLCNLHESTVSRAVQGKLLEFNQRYIPLKFFFNAKLESGQSSMAIQQKLKKLIEGENKQKPYSDAELSALMKQEDIQISRRTIAKYRDQLAIPSASKRKIY</sequence>
<evidence type="ECO:0000256" key="6">
    <source>
        <dbReference type="ARBA" id="ARBA00023082"/>
    </source>
</evidence>
<dbReference type="STRING" id="1034346.GCA_000313565_02651"/>
<reference evidence="12 13" key="1">
    <citation type="submission" date="2018-05" db="EMBL/GenBank/DDBJ databases">
        <title>Genomic Encyclopedia of Type Strains, Phase IV (KMG-IV): sequencing the most valuable type-strain genomes for metagenomic binning, comparative biology and taxonomic classification.</title>
        <authorList>
            <person name="Goeker M."/>
        </authorList>
    </citation>
    <scope>NUCLEOTIDE SEQUENCE [LARGE SCALE GENOMIC DNA]</scope>
    <source>
        <strain evidence="12 13">JC118</strain>
    </source>
</reference>
<evidence type="ECO:0000256" key="4">
    <source>
        <dbReference type="ARBA" id="ARBA00022695"/>
    </source>
</evidence>
<dbReference type="GO" id="GO:0006352">
    <property type="term" value="P:DNA-templated transcription initiation"/>
    <property type="evidence" value="ECO:0007669"/>
    <property type="project" value="InterPro"/>
</dbReference>
<evidence type="ECO:0000313" key="13">
    <source>
        <dbReference type="Proteomes" id="UP000247612"/>
    </source>
</evidence>
<dbReference type="Gene3D" id="1.10.10.1330">
    <property type="entry name" value="RNA polymerase sigma-54 factor, core-binding domain"/>
    <property type="match status" value="1"/>
</dbReference>
<dbReference type="InterPro" id="IPR007634">
    <property type="entry name" value="RNA_pol_sigma_54_DNA-bd"/>
</dbReference>
<dbReference type="PRINTS" id="PR00045">
    <property type="entry name" value="SIGMA54FCT"/>
</dbReference>
<dbReference type="Pfam" id="PF04963">
    <property type="entry name" value="Sigma54_CBD"/>
    <property type="match status" value="1"/>
</dbReference>
<dbReference type="Pfam" id="PF00309">
    <property type="entry name" value="Sigma54_AID"/>
    <property type="match status" value="1"/>
</dbReference>
<dbReference type="GO" id="GO:0003677">
    <property type="term" value="F:DNA binding"/>
    <property type="evidence" value="ECO:0007669"/>
    <property type="project" value="UniProtKB-KW"/>
</dbReference>
<keyword evidence="6" id="KW-0731">Sigma factor</keyword>
<dbReference type="PANTHER" id="PTHR32248">
    <property type="entry name" value="RNA POLYMERASE SIGMA-54 FACTOR"/>
    <property type="match status" value="1"/>
</dbReference>
<feature type="domain" description="RNA polymerase sigma factor 54 DNA-binding" evidence="10">
    <location>
        <begin position="263"/>
        <end position="414"/>
    </location>
</feature>
<keyword evidence="9" id="KW-0175">Coiled coil</keyword>
<dbReference type="OrthoDB" id="9814402at2"/>
<dbReference type="RefSeq" id="WP_022938936.1">
    <property type="nucleotide sequence ID" value="NZ_CABKRQ010000007.1"/>
</dbReference>
<keyword evidence="5" id="KW-0805">Transcription regulation</keyword>
<dbReference type="GO" id="GO:0001216">
    <property type="term" value="F:DNA-binding transcription activator activity"/>
    <property type="evidence" value="ECO:0007669"/>
    <property type="project" value="InterPro"/>
</dbReference>
<keyword evidence="2" id="KW-0240">DNA-directed RNA polymerase</keyword>
<dbReference type="InterPro" id="IPR000394">
    <property type="entry name" value="RNA_pol_sigma_54"/>
</dbReference>
<comment type="similarity">
    <text evidence="1">Belongs to the sigma-54 factor family.</text>
</comment>
<gene>
    <name evidence="12" type="ORF">DES51_12411</name>
</gene>
<evidence type="ECO:0000256" key="7">
    <source>
        <dbReference type="ARBA" id="ARBA00023125"/>
    </source>
</evidence>
<dbReference type="Gene3D" id="1.10.10.60">
    <property type="entry name" value="Homeodomain-like"/>
    <property type="match status" value="1"/>
</dbReference>
<comment type="caution">
    <text evidence="12">The sequence shown here is derived from an EMBL/GenBank/DDBJ whole genome shotgun (WGS) entry which is preliminary data.</text>
</comment>
<name>A0A318KE41_9FIRM</name>
<dbReference type="GO" id="GO:0016779">
    <property type="term" value="F:nucleotidyltransferase activity"/>
    <property type="evidence" value="ECO:0007669"/>
    <property type="project" value="UniProtKB-KW"/>
</dbReference>
<evidence type="ECO:0000256" key="9">
    <source>
        <dbReference type="SAM" id="Coils"/>
    </source>
</evidence>
<dbReference type="PROSITE" id="PS00718">
    <property type="entry name" value="SIGMA54_2"/>
    <property type="match status" value="1"/>
</dbReference>
<organism evidence="12 13">
    <name type="scientific">Dielma fastidiosa</name>
    <dbReference type="NCBI Taxonomy" id="1034346"/>
    <lineage>
        <taxon>Bacteria</taxon>
        <taxon>Bacillati</taxon>
        <taxon>Bacillota</taxon>
        <taxon>Erysipelotrichia</taxon>
        <taxon>Erysipelotrichales</taxon>
        <taxon>Erysipelotrichaceae</taxon>
        <taxon>Dielma</taxon>
    </lineage>
</organism>
<dbReference type="NCBIfam" id="TIGR02395">
    <property type="entry name" value="rpoN_sigma"/>
    <property type="match status" value="1"/>
</dbReference>
<keyword evidence="13" id="KW-1185">Reference proteome</keyword>
<keyword evidence="7" id="KW-0238">DNA-binding</keyword>
<evidence type="ECO:0000256" key="8">
    <source>
        <dbReference type="ARBA" id="ARBA00023163"/>
    </source>
</evidence>
<keyword evidence="3" id="KW-0808">Transferase</keyword>
<proteinExistence type="inferred from homology"/>
<keyword evidence="8" id="KW-0804">Transcription</keyword>
<dbReference type="InterPro" id="IPR007046">
    <property type="entry name" value="RNA_pol_sigma_54_core-bd"/>
</dbReference>
<dbReference type="InterPro" id="IPR038709">
    <property type="entry name" value="RpoN_core-bd_sf"/>
</dbReference>
<evidence type="ECO:0000256" key="5">
    <source>
        <dbReference type="ARBA" id="ARBA00023015"/>
    </source>
</evidence>
<dbReference type="PIRSF" id="PIRSF000774">
    <property type="entry name" value="RpoN"/>
    <property type="match status" value="1"/>
</dbReference>
<evidence type="ECO:0000259" key="11">
    <source>
        <dbReference type="Pfam" id="PF04963"/>
    </source>
</evidence>
<protein>
    <submittedName>
        <fullName evidence="12">RNA polymerase RpoN-/SigL-like sigma 54 subunit</fullName>
    </submittedName>
</protein>
<evidence type="ECO:0000256" key="1">
    <source>
        <dbReference type="ARBA" id="ARBA00008798"/>
    </source>
</evidence>